<dbReference type="Proteomes" id="UP000246740">
    <property type="component" value="Unassembled WGS sequence"/>
</dbReference>
<keyword evidence="8" id="KW-0520">NAD</keyword>
<evidence type="ECO:0000256" key="16">
    <source>
        <dbReference type="PIRNR" id="PIRNR006621"/>
    </source>
</evidence>
<gene>
    <name evidence="20" type="ORF">BCV70DRAFT_154889</name>
</gene>
<comment type="catalytic activity">
    <reaction evidence="13">
        <text>5,6-dihydrouridine(16) in tRNA + NAD(+) = uridine(16) in tRNA + NADH + H(+)</text>
        <dbReference type="Rhea" id="RHEA:53380"/>
        <dbReference type="Rhea" id="RHEA-COMP:13543"/>
        <dbReference type="Rhea" id="RHEA-COMP:13544"/>
        <dbReference type="ChEBI" id="CHEBI:15378"/>
        <dbReference type="ChEBI" id="CHEBI:57540"/>
        <dbReference type="ChEBI" id="CHEBI:57945"/>
        <dbReference type="ChEBI" id="CHEBI:65315"/>
        <dbReference type="ChEBI" id="CHEBI:74443"/>
        <dbReference type="EC" id="1.3.1.88"/>
    </reaction>
    <physiologicalReaction direction="right-to-left" evidence="13">
        <dbReference type="Rhea" id="RHEA:53382"/>
    </physiologicalReaction>
</comment>
<keyword evidence="21" id="KW-1185">Reference proteome</keyword>
<evidence type="ECO:0000256" key="18">
    <source>
        <dbReference type="PIRSR" id="PIRSR006621-2"/>
    </source>
</evidence>
<dbReference type="PANTHER" id="PTHR11082">
    <property type="entry name" value="TRNA-DIHYDROURIDINE SYNTHASE"/>
    <property type="match status" value="1"/>
</dbReference>
<dbReference type="GO" id="GO:0102263">
    <property type="term" value="F:tRNA-dihydrouridine17 synthase activity"/>
    <property type="evidence" value="ECO:0007669"/>
    <property type="project" value="RHEA"/>
</dbReference>
<feature type="active site" description="Proton donor" evidence="17">
    <location>
        <position position="117"/>
    </location>
</feature>
<feature type="binding site" evidence="18">
    <location>
        <position position="186"/>
    </location>
    <ligand>
        <name>FMN</name>
        <dbReference type="ChEBI" id="CHEBI:58210"/>
    </ligand>
</feature>
<dbReference type="SUPFAM" id="SSF51395">
    <property type="entry name" value="FMN-linked oxidoreductases"/>
    <property type="match status" value="1"/>
</dbReference>
<comment type="function">
    <text evidence="16">Catalyzes the synthesis of dihydrouridine, a modified base found in the D-loop of most tRNAs.</text>
</comment>
<keyword evidence="5 16" id="KW-0819">tRNA processing</keyword>
<feature type="binding site" evidence="18">
    <location>
        <position position="88"/>
    </location>
    <ligand>
        <name>FMN</name>
        <dbReference type="ChEBI" id="CHEBI:58210"/>
    </ligand>
</feature>
<feature type="binding site" evidence="18">
    <location>
        <begin position="20"/>
        <end position="22"/>
    </location>
    <ligand>
        <name>FMN</name>
        <dbReference type="ChEBI" id="CHEBI:58210"/>
    </ligand>
</feature>
<feature type="binding site" evidence="18">
    <location>
        <position position="158"/>
    </location>
    <ligand>
        <name>FMN</name>
        <dbReference type="ChEBI" id="CHEBI:58210"/>
    </ligand>
</feature>
<comment type="catalytic activity">
    <reaction evidence="14">
        <text>a 5,6-dihydrouridine in mRNA + NADP(+) = a uridine in mRNA + NADPH + H(+)</text>
        <dbReference type="Rhea" id="RHEA:69855"/>
        <dbReference type="Rhea" id="RHEA-COMP:14658"/>
        <dbReference type="Rhea" id="RHEA-COMP:17789"/>
        <dbReference type="ChEBI" id="CHEBI:15378"/>
        <dbReference type="ChEBI" id="CHEBI:57783"/>
        <dbReference type="ChEBI" id="CHEBI:58349"/>
        <dbReference type="ChEBI" id="CHEBI:65315"/>
        <dbReference type="ChEBI" id="CHEBI:74443"/>
    </reaction>
    <physiologicalReaction direction="right-to-left" evidence="14">
        <dbReference type="Rhea" id="RHEA:69857"/>
    </physiologicalReaction>
</comment>
<evidence type="ECO:0000259" key="19">
    <source>
        <dbReference type="Pfam" id="PF01207"/>
    </source>
</evidence>
<reference evidence="20 21" key="1">
    <citation type="journal article" date="2018" name="Mol. Biol. Evol.">
        <title>Broad Genomic Sampling Reveals a Smut Pathogenic Ancestry of the Fungal Clade Ustilaginomycotina.</title>
        <authorList>
            <person name="Kijpornyongpan T."/>
            <person name="Mondo S.J."/>
            <person name="Barry K."/>
            <person name="Sandor L."/>
            <person name="Lee J."/>
            <person name="Lipzen A."/>
            <person name="Pangilinan J."/>
            <person name="LaButti K."/>
            <person name="Hainaut M."/>
            <person name="Henrissat B."/>
            <person name="Grigoriev I.V."/>
            <person name="Spatafora J.W."/>
            <person name="Aime M.C."/>
        </authorList>
    </citation>
    <scope>NUCLEOTIDE SEQUENCE [LARGE SCALE GENOMIC DNA]</scope>
    <source>
        <strain evidence="20 21">MCA 3645</strain>
    </source>
</reference>
<dbReference type="OrthoDB" id="272303at2759"/>
<dbReference type="GO" id="GO:0102262">
    <property type="term" value="F:tRNA-dihydrouridine16 synthase activity"/>
    <property type="evidence" value="ECO:0007669"/>
    <property type="project" value="RHEA"/>
</dbReference>
<comment type="cofactor">
    <cofactor evidence="1 16 18">
        <name>FMN</name>
        <dbReference type="ChEBI" id="CHEBI:58210"/>
    </cofactor>
</comment>
<dbReference type="PROSITE" id="PS01136">
    <property type="entry name" value="UPF0034"/>
    <property type="match status" value="1"/>
</dbReference>
<dbReference type="InterPro" id="IPR013785">
    <property type="entry name" value="Aldolase_TIM"/>
</dbReference>
<organism evidence="20 21">
    <name type="scientific">Testicularia cyperi</name>
    <dbReference type="NCBI Taxonomy" id="1882483"/>
    <lineage>
        <taxon>Eukaryota</taxon>
        <taxon>Fungi</taxon>
        <taxon>Dikarya</taxon>
        <taxon>Basidiomycota</taxon>
        <taxon>Ustilaginomycotina</taxon>
        <taxon>Ustilaginomycetes</taxon>
        <taxon>Ustilaginales</taxon>
        <taxon>Anthracoideaceae</taxon>
        <taxon>Testicularia</taxon>
    </lineage>
</organism>
<comment type="similarity">
    <text evidence="9">Belongs to the Dus family. Dus1 subfamily.</text>
</comment>
<name>A0A317XYB5_9BASI</name>
<evidence type="ECO:0000256" key="2">
    <source>
        <dbReference type="ARBA" id="ARBA00022630"/>
    </source>
</evidence>
<dbReference type="InParanoid" id="A0A317XYB5"/>
<dbReference type="GO" id="GO:0106414">
    <property type="term" value="F:mRNA dihydrouridine synthase activity"/>
    <property type="evidence" value="ECO:0007669"/>
    <property type="project" value="RHEA"/>
</dbReference>
<dbReference type="InterPro" id="IPR035587">
    <property type="entry name" value="DUS-like_FMN-bd"/>
</dbReference>
<evidence type="ECO:0000256" key="9">
    <source>
        <dbReference type="ARBA" id="ARBA00038313"/>
    </source>
</evidence>
<evidence type="ECO:0000256" key="6">
    <source>
        <dbReference type="ARBA" id="ARBA00022857"/>
    </source>
</evidence>
<dbReference type="Pfam" id="PF01207">
    <property type="entry name" value="Dus"/>
    <property type="match status" value="1"/>
</dbReference>
<evidence type="ECO:0000256" key="7">
    <source>
        <dbReference type="ARBA" id="ARBA00023002"/>
    </source>
</evidence>
<comment type="catalytic activity">
    <reaction evidence="15">
        <text>5,6-dihydrouridine(17) in tRNA + NADP(+) = uridine(17) in tRNA + NADPH + H(+)</text>
        <dbReference type="Rhea" id="RHEA:53368"/>
        <dbReference type="Rhea" id="RHEA-COMP:13541"/>
        <dbReference type="Rhea" id="RHEA-COMP:13542"/>
        <dbReference type="ChEBI" id="CHEBI:15378"/>
        <dbReference type="ChEBI" id="CHEBI:57783"/>
        <dbReference type="ChEBI" id="CHEBI:58349"/>
        <dbReference type="ChEBI" id="CHEBI:65315"/>
        <dbReference type="ChEBI" id="CHEBI:74443"/>
        <dbReference type="EC" id="1.3.1.88"/>
    </reaction>
    <physiologicalReaction direction="right-to-left" evidence="15">
        <dbReference type="Rhea" id="RHEA:53370"/>
    </physiologicalReaction>
</comment>
<dbReference type="PANTHER" id="PTHR11082:SF5">
    <property type="entry name" value="TRNA-DIHYDROURIDINE(16_17) SYNTHASE [NAD(P)(+)]-LIKE"/>
    <property type="match status" value="1"/>
</dbReference>
<evidence type="ECO:0000256" key="17">
    <source>
        <dbReference type="PIRSR" id="PIRSR006621-1"/>
    </source>
</evidence>
<keyword evidence="7 16" id="KW-0560">Oxidoreductase</keyword>
<dbReference type="InterPro" id="IPR001269">
    <property type="entry name" value="DUS_fam"/>
</dbReference>
<dbReference type="InterPro" id="IPR018517">
    <property type="entry name" value="tRNA_hU_synthase_CS"/>
</dbReference>
<evidence type="ECO:0000256" key="1">
    <source>
        <dbReference type="ARBA" id="ARBA00001917"/>
    </source>
</evidence>
<dbReference type="Gene3D" id="3.20.20.70">
    <property type="entry name" value="Aldolase class I"/>
    <property type="match status" value="1"/>
</dbReference>
<comment type="catalytic activity">
    <reaction evidence="11">
        <text>5,6-dihydrouridine(16) in tRNA + NADP(+) = uridine(16) in tRNA + NADPH + H(+)</text>
        <dbReference type="Rhea" id="RHEA:53376"/>
        <dbReference type="Rhea" id="RHEA-COMP:13543"/>
        <dbReference type="Rhea" id="RHEA-COMP:13544"/>
        <dbReference type="ChEBI" id="CHEBI:15378"/>
        <dbReference type="ChEBI" id="CHEBI:57783"/>
        <dbReference type="ChEBI" id="CHEBI:58349"/>
        <dbReference type="ChEBI" id="CHEBI:65315"/>
        <dbReference type="ChEBI" id="CHEBI:74443"/>
        <dbReference type="EC" id="1.3.1.88"/>
    </reaction>
    <physiologicalReaction direction="right-to-left" evidence="11">
        <dbReference type="Rhea" id="RHEA:53378"/>
    </physiologicalReaction>
</comment>
<protein>
    <recommendedName>
        <fullName evidence="16">tRNA-dihydrouridine synthase</fullName>
        <ecNumber evidence="16">1.3.1.-</ecNumber>
    </recommendedName>
</protein>
<comment type="catalytic activity">
    <reaction evidence="12">
        <text>a 5,6-dihydrouridine in mRNA + NAD(+) = a uridine in mRNA + NADH + H(+)</text>
        <dbReference type="Rhea" id="RHEA:69851"/>
        <dbReference type="Rhea" id="RHEA-COMP:14658"/>
        <dbReference type="Rhea" id="RHEA-COMP:17789"/>
        <dbReference type="ChEBI" id="CHEBI:15378"/>
        <dbReference type="ChEBI" id="CHEBI:57540"/>
        <dbReference type="ChEBI" id="CHEBI:57945"/>
        <dbReference type="ChEBI" id="CHEBI:65315"/>
        <dbReference type="ChEBI" id="CHEBI:74443"/>
    </reaction>
    <physiologicalReaction direction="right-to-left" evidence="12">
        <dbReference type="Rhea" id="RHEA:69853"/>
    </physiologicalReaction>
</comment>
<evidence type="ECO:0000256" key="3">
    <source>
        <dbReference type="ARBA" id="ARBA00022643"/>
    </source>
</evidence>
<dbReference type="GO" id="GO:0006397">
    <property type="term" value="P:mRNA processing"/>
    <property type="evidence" value="ECO:0007669"/>
    <property type="project" value="UniProtKB-KW"/>
</dbReference>
<dbReference type="CDD" id="cd02801">
    <property type="entry name" value="DUS_like_FMN"/>
    <property type="match status" value="1"/>
</dbReference>
<keyword evidence="2 16" id="KW-0285">Flavoprotein</keyword>
<keyword evidence="4" id="KW-0507">mRNA processing</keyword>
<evidence type="ECO:0000256" key="5">
    <source>
        <dbReference type="ARBA" id="ARBA00022694"/>
    </source>
</evidence>
<evidence type="ECO:0000256" key="8">
    <source>
        <dbReference type="ARBA" id="ARBA00023027"/>
    </source>
</evidence>
<dbReference type="GO" id="GO:0050660">
    <property type="term" value="F:flavin adenine dinucleotide binding"/>
    <property type="evidence" value="ECO:0007669"/>
    <property type="project" value="InterPro"/>
</dbReference>
<evidence type="ECO:0000256" key="4">
    <source>
        <dbReference type="ARBA" id="ARBA00022664"/>
    </source>
</evidence>
<keyword evidence="6" id="KW-0521">NADP</keyword>
<evidence type="ECO:0000256" key="15">
    <source>
        <dbReference type="ARBA" id="ARBA00049467"/>
    </source>
</evidence>
<dbReference type="EC" id="1.3.1.-" evidence="16"/>
<feature type="domain" description="DUS-like FMN-binding" evidence="19">
    <location>
        <begin position="19"/>
        <end position="279"/>
    </location>
</feature>
<dbReference type="STRING" id="1882483.A0A317XYB5"/>
<sequence>MPTGARRHLPLDSLRYCSAPMVNQSDLPFRLQTVRNGATSVWTQMYLASELTSNQETLEILLKSLELGRQSPHNRRIDTGDSAPQIVQLAANDPDELVKAARQVAHLADAIDLNLGCPQHHAQVGGYGAYLLSKQHWPQVERLVESLSESVDIPVTTKIRLTVPKEQTPELAVRLSRAGSSLVTLHPRFASSVRRRKGLADLEAVQDVTLALKDHGLLRSETLPSGQTAVVSNGNVRFAADIPANLRITHASGVMVGETLLDNPALFHSLHDQHRTEEKGCKSLHSSIPVPSSNPSSVEMAKEYLDLRAEYNAFESPVKVAKQHLTSILCSPLLLLPQSASSIQREADHLDVGEREQQVHLAELHRQRTATMSRIKSIQSEQDLADFHHSLL</sequence>
<comment type="similarity">
    <text evidence="16">Belongs to the dus family.</text>
</comment>
<comment type="catalytic activity">
    <reaction evidence="10">
        <text>5,6-dihydrouridine(17) in tRNA + NAD(+) = uridine(17) in tRNA + NADH + H(+)</text>
        <dbReference type="Rhea" id="RHEA:53372"/>
        <dbReference type="Rhea" id="RHEA-COMP:13541"/>
        <dbReference type="Rhea" id="RHEA-COMP:13542"/>
        <dbReference type="ChEBI" id="CHEBI:15378"/>
        <dbReference type="ChEBI" id="CHEBI:57540"/>
        <dbReference type="ChEBI" id="CHEBI:57945"/>
        <dbReference type="ChEBI" id="CHEBI:65315"/>
        <dbReference type="ChEBI" id="CHEBI:74443"/>
        <dbReference type="EC" id="1.3.1.88"/>
    </reaction>
    <physiologicalReaction direction="right-to-left" evidence="10">
        <dbReference type="Rhea" id="RHEA:53374"/>
    </physiologicalReaction>
</comment>
<proteinExistence type="inferred from homology"/>
<evidence type="ECO:0000256" key="11">
    <source>
        <dbReference type="ARBA" id="ARBA00047652"/>
    </source>
</evidence>
<keyword evidence="3 16" id="KW-0288">FMN</keyword>
<dbReference type="EMBL" id="KZ819188">
    <property type="protein sequence ID" value="PWZ02898.1"/>
    <property type="molecule type" value="Genomic_DNA"/>
</dbReference>
<evidence type="ECO:0000256" key="10">
    <source>
        <dbReference type="ARBA" id="ARBA00047287"/>
    </source>
</evidence>
<evidence type="ECO:0000256" key="14">
    <source>
        <dbReference type="ARBA" id="ARBA00049447"/>
    </source>
</evidence>
<dbReference type="PIRSF" id="PIRSF006621">
    <property type="entry name" value="Dus"/>
    <property type="match status" value="1"/>
</dbReference>
<accession>A0A317XYB5</accession>
<evidence type="ECO:0000256" key="12">
    <source>
        <dbReference type="ARBA" id="ARBA00048342"/>
    </source>
</evidence>
<evidence type="ECO:0000256" key="13">
    <source>
        <dbReference type="ARBA" id="ARBA00048934"/>
    </source>
</evidence>
<evidence type="ECO:0000313" key="20">
    <source>
        <dbReference type="EMBL" id="PWZ02898.1"/>
    </source>
</evidence>
<evidence type="ECO:0000313" key="21">
    <source>
        <dbReference type="Proteomes" id="UP000246740"/>
    </source>
</evidence>
<dbReference type="AlphaFoldDB" id="A0A317XYB5"/>
<keyword evidence="18" id="KW-0547">Nucleotide-binding</keyword>